<keyword evidence="8" id="KW-1185">Reference proteome</keyword>
<name>A0A1V9ENG2_9BACT</name>
<dbReference type="GO" id="GO:0015134">
    <property type="term" value="F:hexuronate transmembrane transporter activity"/>
    <property type="evidence" value="ECO:0007669"/>
    <property type="project" value="TreeGrafter"/>
</dbReference>
<comment type="caution">
    <text evidence="7">The sequence shown here is derived from an EMBL/GenBank/DDBJ whole genome shotgun (WGS) entry which is preliminary data.</text>
</comment>
<dbReference type="PIRSF" id="PIRSF002808">
    <property type="entry name" value="Hexose_phosphate_transp"/>
    <property type="match status" value="1"/>
</dbReference>
<dbReference type="STRING" id="354355.SAMN05660816_01595"/>
<reference evidence="8" key="1">
    <citation type="submission" date="2016-04" db="EMBL/GenBank/DDBJ databases">
        <authorList>
            <person name="Chen L."/>
            <person name="Zhuang W."/>
            <person name="Wang G."/>
        </authorList>
    </citation>
    <scope>NUCLEOTIDE SEQUENCE [LARGE SCALE GENOMIC DNA]</scope>
    <source>
        <strain evidence="8">17621</strain>
    </source>
</reference>
<keyword evidence="2 5" id="KW-0812">Transmembrane</keyword>
<organism evidence="7 8">
    <name type="scientific">Niastella yeongjuensis</name>
    <dbReference type="NCBI Taxonomy" id="354355"/>
    <lineage>
        <taxon>Bacteria</taxon>
        <taxon>Pseudomonadati</taxon>
        <taxon>Bacteroidota</taxon>
        <taxon>Chitinophagia</taxon>
        <taxon>Chitinophagales</taxon>
        <taxon>Chitinophagaceae</taxon>
        <taxon>Niastella</taxon>
    </lineage>
</organism>
<dbReference type="Proteomes" id="UP000192610">
    <property type="component" value="Unassembled WGS sequence"/>
</dbReference>
<feature type="transmembrane region" description="Helical" evidence="5">
    <location>
        <begin position="341"/>
        <end position="362"/>
    </location>
</feature>
<gene>
    <name evidence="7" type="ORF">A4H97_07855</name>
</gene>
<dbReference type="RefSeq" id="WP_081201570.1">
    <property type="nucleotide sequence ID" value="NZ_FOCZ01000002.1"/>
</dbReference>
<feature type="transmembrane region" description="Helical" evidence="5">
    <location>
        <begin position="374"/>
        <end position="392"/>
    </location>
</feature>
<evidence type="ECO:0000256" key="1">
    <source>
        <dbReference type="ARBA" id="ARBA00004141"/>
    </source>
</evidence>
<evidence type="ECO:0000256" key="3">
    <source>
        <dbReference type="ARBA" id="ARBA00022989"/>
    </source>
</evidence>
<dbReference type="PANTHER" id="PTHR11662:SF285">
    <property type="entry name" value="HEXURONATE TRANSPORTER"/>
    <property type="match status" value="1"/>
</dbReference>
<accession>A0A1V9ENG2</accession>
<dbReference type="PANTHER" id="PTHR11662">
    <property type="entry name" value="SOLUTE CARRIER FAMILY 17"/>
    <property type="match status" value="1"/>
</dbReference>
<keyword evidence="4 5" id="KW-0472">Membrane</keyword>
<dbReference type="AlphaFoldDB" id="A0A1V9ENG2"/>
<feature type="domain" description="Major facilitator superfamily (MFS) profile" evidence="6">
    <location>
        <begin position="24"/>
        <end position="440"/>
    </location>
</feature>
<dbReference type="GO" id="GO:0016020">
    <property type="term" value="C:membrane"/>
    <property type="evidence" value="ECO:0007669"/>
    <property type="project" value="UniProtKB-SubCell"/>
</dbReference>
<dbReference type="EMBL" id="LVXG01000023">
    <property type="protein sequence ID" value="OQP47405.1"/>
    <property type="molecule type" value="Genomic_DNA"/>
</dbReference>
<feature type="transmembrane region" description="Helical" evidence="5">
    <location>
        <begin position="284"/>
        <end position="305"/>
    </location>
</feature>
<evidence type="ECO:0000313" key="8">
    <source>
        <dbReference type="Proteomes" id="UP000192610"/>
    </source>
</evidence>
<proteinExistence type="predicted"/>
<evidence type="ECO:0000256" key="4">
    <source>
        <dbReference type="ARBA" id="ARBA00023136"/>
    </source>
</evidence>
<dbReference type="InterPro" id="IPR020846">
    <property type="entry name" value="MFS_dom"/>
</dbReference>
<feature type="transmembrane region" description="Helical" evidence="5">
    <location>
        <begin position="244"/>
        <end position="264"/>
    </location>
</feature>
<dbReference type="SUPFAM" id="SSF103473">
    <property type="entry name" value="MFS general substrate transporter"/>
    <property type="match status" value="1"/>
</dbReference>
<feature type="transmembrane region" description="Helical" evidence="5">
    <location>
        <begin position="412"/>
        <end position="436"/>
    </location>
</feature>
<feature type="transmembrane region" description="Helical" evidence="5">
    <location>
        <begin position="152"/>
        <end position="172"/>
    </location>
</feature>
<dbReference type="Gene3D" id="1.20.1250.20">
    <property type="entry name" value="MFS general substrate transporter like domains"/>
    <property type="match status" value="2"/>
</dbReference>
<evidence type="ECO:0000313" key="7">
    <source>
        <dbReference type="EMBL" id="OQP47405.1"/>
    </source>
</evidence>
<evidence type="ECO:0000259" key="6">
    <source>
        <dbReference type="PROSITE" id="PS50850"/>
    </source>
</evidence>
<feature type="transmembrane region" description="Helical" evidence="5">
    <location>
        <begin position="317"/>
        <end position="335"/>
    </location>
</feature>
<dbReference type="CDD" id="cd17319">
    <property type="entry name" value="MFS_ExuT_GudP_like"/>
    <property type="match status" value="1"/>
</dbReference>
<evidence type="ECO:0000256" key="5">
    <source>
        <dbReference type="SAM" id="Phobius"/>
    </source>
</evidence>
<comment type="subcellular location">
    <subcellularLocation>
        <location evidence="1">Membrane</location>
        <topology evidence="1">Multi-pass membrane protein</topology>
    </subcellularLocation>
</comment>
<dbReference type="InterPro" id="IPR050382">
    <property type="entry name" value="MFS_Na/Anion_cotransporter"/>
</dbReference>
<dbReference type="PROSITE" id="PS50850">
    <property type="entry name" value="MFS"/>
    <property type="match status" value="1"/>
</dbReference>
<dbReference type="OrthoDB" id="9781156at2"/>
<sequence length="444" mass="49195">MQAIAIETKGPEIQQSIGKYRWTICGLVFFATTINYLDRAVISLLKETFTNDLHWNDADYANVEIAFKVAYAVGLLLAGRIIDRMGTKMGYAVATFLWSAAAVAHAAVNTVFGFGVARSFLGVFEAGNFPAAIKTVAEWFPKKERALATGIFNSGANVGAIVAPIAVPYIVVTLGWQWAFILTGALGFLWLILWFIYYEVPKKQKKCSQAEYDYIHSDKDETPALEQVKPSVSWIKLLSFPQTWAFAIGKLLTDPIWWFYLFWLPDFLNSQYGLKGTAVSLPVAIVYSMSTIGSVFGGWLPMRLIDKGWAPFKARKTSMLIYAFFVIPIIFAQLLGGIDMWLAVIVIGIAASAHQAWSANIFTTVSDMFPKHTTGSVTGIGGMFGAVGGILLSAAVQKNMFVYYRNLGKIEVAYYIMFAVCGGAYLLAWLIMHFLVPKMKRVEL</sequence>
<feature type="transmembrane region" description="Helical" evidence="5">
    <location>
        <begin position="20"/>
        <end position="37"/>
    </location>
</feature>
<dbReference type="InterPro" id="IPR000849">
    <property type="entry name" value="Sugar_P_transporter"/>
</dbReference>
<feature type="transmembrane region" description="Helical" evidence="5">
    <location>
        <begin position="178"/>
        <end position="198"/>
    </location>
</feature>
<dbReference type="InterPro" id="IPR036259">
    <property type="entry name" value="MFS_trans_sf"/>
</dbReference>
<feature type="transmembrane region" description="Helical" evidence="5">
    <location>
        <begin position="89"/>
        <end position="108"/>
    </location>
</feature>
<dbReference type="Pfam" id="PF07690">
    <property type="entry name" value="MFS_1"/>
    <property type="match status" value="1"/>
</dbReference>
<keyword evidence="3 5" id="KW-1133">Transmembrane helix</keyword>
<evidence type="ECO:0000256" key="2">
    <source>
        <dbReference type="ARBA" id="ARBA00022692"/>
    </source>
</evidence>
<dbReference type="InterPro" id="IPR011701">
    <property type="entry name" value="MFS"/>
</dbReference>
<protein>
    <submittedName>
        <fullName evidence="7">MFS transporter</fullName>
    </submittedName>
</protein>